<evidence type="ECO:0000313" key="2">
    <source>
        <dbReference type="Proteomes" id="UP000499080"/>
    </source>
</evidence>
<organism evidence="1 2">
    <name type="scientific">Araneus ventricosus</name>
    <name type="common">Orbweaver spider</name>
    <name type="synonym">Epeira ventricosa</name>
    <dbReference type="NCBI Taxonomy" id="182803"/>
    <lineage>
        <taxon>Eukaryota</taxon>
        <taxon>Metazoa</taxon>
        <taxon>Ecdysozoa</taxon>
        <taxon>Arthropoda</taxon>
        <taxon>Chelicerata</taxon>
        <taxon>Arachnida</taxon>
        <taxon>Araneae</taxon>
        <taxon>Araneomorphae</taxon>
        <taxon>Entelegynae</taxon>
        <taxon>Araneoidea</taxon>
        <taxon>Araneidae</taxon>
        <taxon>Araneus</taxon>
    </lineage>
</organism>
<proteinExistence type="predicted"/>
<protein>
    <submittedName>
        <fullName evidence="1">Uncharacterized protein</fullName>
    </submittedName>
</protein>
<name>A0A4Y2KHN3_ARAVE</name>
<dbReference type="AlphaFoldDB" id="A0A4Y2KHN3"/>
<reference evidence="1 2" key="1">
    <citation type="journal article" date="2019" name="Sci. Rep.">
        <title>Orb-weaving spider Araneus ventricosus genome elucidates the spidroin gene catalogue.</title>
        <authorList>
            <person name="Kono N."/>
            <person name="Nakamura H."/>
            <person name="Ohtoshi R."/>
            <person name="Moran D.A.P."/>
            <person name="Shinohara A."/>
            <person name="Yoshida Y."/>
            <person name="Fujiwara M."/>
            <person name="Mori M."/>
            <person name="Tomita M."/>
            <person name="Arakawa K."/>
        </authorList>
    </citation>
    <scope>NUCLEOTIDE SEQUENCE [LARGE SCALE GENOMIC DNA]</scope>
</reference>
<comment type="caution">
    <text evidence="1">The sequence shown here is derived from an EMBL/GenBank/DDBJ whole genome shotgun (WGS) entry which is preliminary data.</text>
</comment>
<dbReference type="PANTHER" id="PTHR47331">
    <property type="entry name" value="PHD-TYPE DOMAIN-CONTAINING PROTEIN"/>
    <property type="match status" value="1"/>
</dbReference>
<sequence>MEEIKNEIMDKVNYYIPHLAIFKPEKASTPLRVVFYVSAKTTSGFCLNSILLNGGIIHQDLFSIVSRFRKHKYASSADIRKMYRKILNCPNQRDLQSIVWNTSADASVKVHKLSTVTYGTVSAPFFSYQDLKGLNR</sequence>
<evidence type="ECO:0000313" key="1">
    <source>
        <dbReference type="EMBL" id="GBN01529.1"/>
    </source>
</evidence>
<dbReference type="EMBL" id="BGPR01004626">
    <property type="protein sequence ID" value="GBN01529.1"/>
    <property type="molecule type" value="Genomic_DNA"/>
</dbReference>
<keyword evidence="2" id="KW-1185">Reference proteome</keyword>
<accession>A0A4Y2KHN3</accession>
<dbReference type="Proteomes" id="UP000499080">
    <property type="component" value="Unassembled WGS sequence"/>
</dbReference>
<dbReference type="OrthoDB" id="7763418at2759"/>
<gene>
    <name evidence="1" type="ORF">AVEN_168585_1</name>
</gene>